<gene>
    <name evidence="2" type="ORF">FE840_013885</name>
</gene>
<name>A0ABX6QPN6_9HYPH</name>
<feature type="transmembrane region" description="Helical" evidence="1">
    <location>
        <begin position="12"/>
        <end position="34"/>
    </location>
</feature>
<sequence length="66" mass="7261">MSDIGVFSESDILLLIFIATLPGTVLGLILGTLLWKSRRIIGALTGALLGALFAFLTWVAYFQWFQ</sequence>
<proteinExistence type="predicted"/>
<organism evidence="2 3">
    <name type="scientific">Peteryoungia desertarenae</name>
    <dbReference type="NCBI Taxonomy" id="1813451"/>
    <lineage>
        <taxon>Bacteria</taxon>
        <taxon>Pseudomonadati</taxon>
        <taxon>Pseudomonadota</taxon>
        <taxon>Alphaproteobacteria</taxon>
        <taxon>Hyphomicrobiales</taxon>
        <taxon>Rhizobiaceae</taxon>
        <taxon>Peteryoungia</taxon>
    </lineage>
</organism>
<evidence type="ECO:0000313" key="3">
    <source>
        <dbReference type="Proteomes" id="UP000308530"/>
    </source>
</evidence>
<evidence type="ECO:0000313" key="2">
    <source>
        <dbReference type="EMBL" id="QLF70536.1"/>
    </source>
</evidence>
<reference evidence="2 3" key="1">
    <citation type="submission" date="2020-06" db="EMBL/GenBank/DDBJ databases">
        <title>Genome sequence of Rhizobium sp strain ADMK78.</title>
        <authorList>
            <person name="Rahi P."/>
        </authorList>
    </citation>
    <scope>NUCLEOTIDE SEQUENCE [LARGE SCALE GENOMIC DNA]</scope>
    <source>
        <strain evidence="2 3">ADMK78</strain>
    </source>
</reference>
<protein>
    <submittedName>
        <fullName evidence="2">Uncharacterized protein</fullName>
    </submittedName>
</protein>
<dbReference type="EMBL" id="CP058350">
    <property type="protein sequence ID" value="QLF70536.1"/>
    <property type="molecule type" value="Genomic_DNA"/>
</dbReference>
<dbReference type="Proteomes" id="UP000308530">
    <property type="component" value="Chromosome"/>
</dbReference>
<dbReference type="RefSeq" id="WP_138286091.1">
    <property type="nucleotide sequence ID" value="NZ_CP058350.1"/>
</dbReference>
<keyword evidence="3" id="KW-1185">Reference proteome</keyword>
<accession>A0ABX6QPN6</accession>
<keyword evidence="1" id="KW-0472">Membrane</keyword>
<keyword evidence="1" id="KW-0812">Transmembrane</keyword>
<keyword evidence="1" id="KW-1133">Transmembrane helix</keyword>
<feature type="transmembrane region" description="Helical" evidence="1">
    <location>
        <begin position="41"/>
        <end position="64"/>
    </location>
</feature>
<evidence type="ECO:0000256" key="1">
    <source>
        <dbReference type="SAM" id="Phobius"/>
    </source>
</evidence>